<evidence type="ECO:0000313" key="3">
    <source>
        <dbReference type="Proteomes" id="UP001642540"/>
    </source>
</evidence>
<feature type="signal peptide" evidence="1">
    <location>
        <begin position="1"/>
        <end position="21"/>
    </location>
</feature>
<sequence length="493" mass="54436">MYLHTCFTAVIFTALPWITFGENQELSYVTPTPLIDINKDLKPLYFGSESDYFISTYPADTITAHQVCRNLTDITGKHFRLLTLESLQEASELQPRLGSLNLTGIWTAGEKFYSDNGEISVFWSTVNGQLPMQFKDFYKGASVRQRRDVGDGEGLRYSSDTNTANSLLYPWIKLNENGEGKCRNGKYAPPECEPVECNVTMPDCSTITPPCTIKNQTECSVIRPDCTAKCENCTVTPPQCFAKPKPCTVTTEECQTTRPPCTVETPPCVTTRPPCKTVQPPCDVSIPPPCTTRQPCIPSFRKDNCTTVTFPCRTIKGNRTVCPPPRTICEPEFRCPPPEICQSPAIICPPPLTYCEPETTVCPEAIVTCPKPVIYCPQPVVNCPIPEIVCTQPQVSCSPPVVNCPGLITTCPAPSLQCDDPQVHCPPPVVTCSKPEPCEPPEIPFPPCGEETTTSTTTQRPCPGCGCVFMSKRHDFKWDIGTCNKEYHFICEG</sequence>
<keyword evidence="1" id="KW-0732">Signal</keyword>
<comment type="caution">
    <text evidence="2">The sequence shown here is derived from an EMBL/GenBank/DDBJ whole genome shotgun (WGS) entry which is preliminary data.</text>
</comment>
<dbReference type="EMBL" id="CAXLJM020000040">
    <property type="protein sequence ID" value="CAL8108392.1"/>
    <property type="molecule type" value="Genomic_DNA"/>
</dbReference>
<organism evidence="2 3">
    <name type="scientific">Orchesella dallaii</name>
    <dbReference type="NCBI Taxonomy" id="48710"/>
    <lineage>
        <taxon>Eukaryota</taxon>
        <taxon>Metazoa</taxon>
        <taxon>Ecdysozoa</taxon>
        <taxon>Arthropoda</taxon>
        <taxon>Hexapoda</taxon>
        <taxon>Collembola</taxon>
        <taxon>Entomobryomorpha</taxon>
        <taxon>Entomobryoidea</taxon>
        <taxon>Orchesellidae</taxon>
        <taxon>Orchesellinae</taxon>
        <taxon>Orchesella</taxon>
    </lineage>
</organism>
<evidence type="ECO:0000313" key="2">
    <source>
        <dbReference type="EMBL" id="CAL8108392.1"/>
    </source>
</evidence>
<keyword evidence="3" id="KW-1185">Reference proteome</keyword>
<evidence type="ECO:0000256" key="1">
    <source>
        <dbReference type="SAM" id="SignalP"/>
    </source>
</evidence>
<protein>
    <submittedName>
        <fullName evidence="2">Uncharacterized protein</fullName>
    </submittedName>
</protein>
<feature type="chain" id="PRO_5047202434" evidence="1">
    <location>
        <begin position="22"/>
        <end position="493"/>
    </location>
</feature>
<reference evidence="2 3" key="1">
    <citation type="submission" date="2024-08" db="EMBL/GenBank/DDBJ databases">
        <authorList>
            <person name="Cucini C."/>
            <person name="Frati F."/>
        </authorList>
    </citation>
    <scope>NUCLEOTIDE SEQUENCE [LARGE SCALE GENOMIC DNA]</scope>
</reference>
<dbReference type="Proteomes" id="UP001642540">
    <property type="component" value="Unassembled WGS sequence"/>
</dbReference>
<dbReference type="CDD" id="cd00037">
    <property type="entry name" value="CLECT"/>
    <property type="match status" value="1"/>
</dbReference>
<accession>A0ABP1QNA0</accession>
<name>A0ABP1QNA0_9HEXA</name>
<proteinExistence type="predicted"/>
<gene>
    <name evidence="2" type="ORF">ODALV1_LOCUS12963</name>
</gene>